<protein>
    <submittedName>
        <fullName evidence="1">Uncharacterized protein</fullName>
    </submittedName>
</protein>
<dbReference type="Proteomes" id="UP000095746">
    <property type="component" value="Unassembled WGS sequence"/>
</dbReference>
<organism evidence="1 2">
    <name type="scientific">Flavonifractor plautii</name>
    <name type="common">Fusobacterium plautii</name>
    <dbReference type="NCBI Taxonomy" id="292800"/>
    <lineage>
        <taxon>Bacteria</taxon>
        <taxon>Bacillati</taxon>
        <taxon>Bacillota</taxon>
        <taxon>Clostridia</taxon>
        <taxon>Eubacteriales</taxon>
        <taxon>Oscillospiraceae</taxon>
        <taxon>Flavonifractor</taxon>
    </lineage>
</organism>
<proteinExistence type="predicted"/>
<sequence length="35" mass="3956">MLPVATVWRVEAMQITVVASRTRVRMASCPSYTFP</sequence>
<evidence type="ECO:0000313" key="1">
    <source>
        <dbReference type="EMBL" id="CUO79769.1"/>
    </source>
</evidence>
<accession>A0A174I3U2</accession>
<name>A0A174I3U2_FLAPL</name>
<reference evidence="1 2" key="1">
    <citation type="submission" date="2015-09" db="EMBL/GenBank/DDBJ databases">
        <authorList>
            <consortium name="Pathogen Informatics"/>
        </authorList>
    </citation>
    <scope>NUCLEOTIDE SEQUENCE [LARGE SCALE GENOMIC DNA]</scope>
    <source>
        <strain evidence="1 2">2789STDY5608854</strain>
    </source>
</reference>
<dbReference type="EMBL" id="CYZT01000173">
    <property type="protein sequence ID" value="CUO79769.1"/>
    <property type="molecule type" value="Genomic_DNA"/>
</dbReference>
<dbReference type="AlphaFoldDB" id="A0A174I3U2"/>
<gene>
    <name evidence="1" type="ORF">ERS852411_02177</name>
</gene>
<evidence type="ECO:0000313" key="2">
    <source>
        <dbReference type="Proteomes" id="UP000095746"/>
    </source>
</evidence>